<feature type="binding site" evidence="12">
    <location>
        <position position="25"/>
    </location>
    <ligand>
        <name>[4Fe-4S] cluster</name>
        <dbReference type="ChEBI" id="CHEBI:49883"/>
        <label>1</label>
        <note>4Fe-4S-S-AdoMet</note>
    </ligand>
</feature>
<dbReference type="Proteomes" id="UP000288096">
    <property type="component" value="Unassembled WGS sequence"/>
</dbReference>
<evidence type="ECO:0000256" key="9">
    <source>
        <dbReference type="ARBA" id="ARBA00023150"/>
    </source>
</evidence>
<dbReference type="NCBIfam" id="NF001199">
    <property type="entry name" value="PRK00164.2-1"/>
    <property type="match status" value="1"/>
</dbReference>
<dbReference type="SMART" id="SM00729">
    <property type="entry name" value="Elp3"/>
    <property type="match status" value="1"/>
</dbReference>
<comment type="subunit">
    <text evidence="12">Monomer and homodimer.</text>
</comment>
<keyword evidence="10 12" id="KW-0456">Lyase</keyword>
<protein>
    <recommendedName>
        <fullName evidence="1 12">GTP 3',8-cyclase</fullName>
        <ecNumber evidence="1 12">4.1.99.22</ecNumber>
    </recommendedName>
    <alternativeName>
        <fullName evidence="12">Molybdenum cofactor biosynthesis protein A</fullName>
    </alternativeName>
</protein>
<feature type="binding site" evidence="12">
    <location>
        <position position="31"/>
    </location>
    <ligand>
        <name>S-adenosyl-L-methionine</name>
        <dbReference type="ChEBI" id="CHEBI:59789"/>
    </ligand>
</feature>
<feature type="binding site" evidence="12">
    <location>
        <position position="69"/>
    </location>
    <ligand>
        <name>GTP</name>
        <dbReference type="ChEBI" id="CHEBI:37565"/>
    </ligand>
</feature>
<dbReference type="SFLD" id="SFLDG01067">
    <property type="entry name" value="SPASM/twitch_domain_containing"/>
    <property type="match status" value="1"/>
</dbReference>
<dbReference type="GO" id="GO:0061798">
    <property type="term" value="F:GTP 3',8'-cyclase activity"/>
    <property type="evidence" value="ECO:0007669"/>
    <property type="project" value="UniProtKB-UniRule"/>
</dbReference>
<dbReference type="UniPathway" id="UPA00344"/>
<feature type="binding site" evidence="12">
    <location>
        <position position="18"/>
    </location>
    <ligand>
        <name>GTP</name>
        <dbReference type="ChEBI" id="CHEBI:37565"/>
    </ligand>
</feature>
<dbReference type="Gene3D" id="3.20.20.70">
    <property type="entry name" value="Aldolase class I"/>
    <property type="match status" value="1"/>
</dbReference>
<comment type="catalytic activity">
    <reaction evidence="11 12">
        <text>GTP + AH2 + S-adenosyl-L-methionine = (8S)-3',8-cyclo-7,8-dihydroguanosine 5'-triphosphate + 5'-deoxyadenosine + L-methionine + A + H(+)</text>
        <dbReference type="Rhea" id="RHEA:49576"/>
        <dbReference type="ChEBI" id="CHEBI:13193"/>
        <dbReference type="ChEBI" id="CHEBI:15378"/>
        <dbReference type="ChEBI" id="CHEBI:17319"/>
        <dbReference type="ChEBI" id="CHEBI:17499"/>
        <dbReference type="ChEBI" id="CHEBI:37565"/>
        <dbReference type="ChEBI" id="CHEBI:57844"/>
        <dbReference type="ChEBI" id="CHEBI:59789"/>
        <dbReference type="ChEBI" id="CHEBI:131766"/>
        <dbReference type="EC" id="4.1.99.22"/>
    </reaction>
</comment>
<feature type="binding site" evidence="12">
    <location>
        <begin position="263"/>
        <end position="265"/>
    </location>
    <ligand>
        <name>GTP</name>
        <dbReference type="ChEBI" id="CHEBI:37565"/>
    </ligand>
</feature>
<dbReference type="SFLD" id="SFLDG01383">
    <property type="entry name" value="cyclic_pyranopterin_phosphate"/>
    <property type="match status" value="1"/>
</dbReference>
<dbReference type="AlphaFoldDB" id="A0A401G0D9"/>
<dbReference type="GO" id="GO:0006777">
    <property type="term" value="P:Mo-molybdopterin cofactor biosynthetic process"/>
    <property type="evidence" value="ECO:0007669"/>
    <property type="project" value="UniProtKB-UniRule"/>
</dbReference>
<accession>A0A401G0D9</accession>
<feature type="binding site" evidence="12">
    <location>
        <position position="275"/>
    </location>
    <ligand>
        <name>[4Fe-4S] cluster</name>
        <dbReference type="ChEBI" id="CHEBI:49883"/>
        <label>2</label>
        <note>4Fe-4S-substrate</note>
    </ligand>
</feature>
<evidence type="ECO:0000256" key="2">
    <source>
        <dbReference type="ARBA" id="ARBA00022485"/>
    </source>
</evidence>
<keyword evidence="5 12" id="KW-0547">Nucleotide-binding</keyword>
<comment type="cofactor">
    <cofactor evidence="12">
        <name>[4Fe-4S] cluster</name>
        <dbReference type="ChEBI" id="CHEBI:49883"/>
    </cofactor>
    <text evidence="12">Binds 2 [4Fe-4S] clusters. Binds 1 [4Fe-4S] cluster coordinated with 3 cysteines and an exchangeable S-adenosyl-L-methionine and 1 [4Fe-4S] cluster coordinated with 3 cysteines and the GTP-derived substrate.</text>
</comment>
<evidence type="ECO:0000313" key="15">
    <source>
        <dbReference type="Proteomes" id="UP000288096"/>
    </source>
</evidence>
<keyword evidence="9 12" id="KW-0501">Molybdenum cofactor biosynthesis</keyword>
<dbReference type="InterPro" id="IPR006638">
    <property type="entry name" value="Elp3/MiaA/NifB-like_rSAM"/>
</dbReference>
<keyword evidence="4 12" id="KW-0479">Metal-binding</keyword>
<evidence type="ECO:0000256" key="6">
    <source>
        <dbReference type="ARBA" id="ARBA00023004"/>
    </source>
</evidence>
<feature type="binding site" evidence="12">
    <location>
        <position position="29"/>
    </location>
    <ligand>
        <name>[4Fe-4S] cluster</name>
        <dbReference type="ChEBI" id="CHEBI:49883"/>
        <label>1</label>
        <note>4Fe-4S-S-AdoMet</note>
    </ligand>
</feature>
<dbReference type="PROSITE" id="PS01305">
    <property type="entry name" value="MOAA_NIFB_PQQE"/>
    <property type="match status" value="1"/>
</dbReference>
<dbReference type="HAMAP" id="MF_01225_B">
    <property type="entry name" value="MoaA_B"/>
    <property type="match status" value="1"/>
</dbReference>
<feature type="binding site" evidence="12">
    <location>
        <position position="32"/>
    </location>
    <ligand>
        <name>[4Fe-4S] cluster</name>
        <dbReference type="ChEBI" id="CHEBI:49883"/>
        <label>1</label>
        <note>4Fe-4S-S-AdoMet</note>
    </ligand>
</feature>
<dbReference type="SFLD" id="SFLDG01386">
    <property type="entry name" value="main_SPASM_domain-containing"/>
    <property type="match status" value="1"/>
</dbReference>
<feature type="binding site" evidence="12">
    <location>
        <position position="258"/>
    </location>
    <ligand>
        <name>[4Fe-4S] cluster</name>
        <dbReference type="ChEBI" id="CHEBI:49883"/>
        <label>2</label>
        <note>4Fe-4S-substrate</note>
    </ligand>
</feature>
<dbReference type="PANTHER" id="PTHR22960">
    <property type="entry name" value="MOLYBDOPTERIN COFACTOR SYNTHESIS PROTEIN A"/>
    <property type="match status" value="1"/>
</dbReference>
<keyword evidence="3 12" id="KW-0949">S-adenosyl-L-methionine</keyword>
<name>A0A401G0D9_9BACT</name>
<dbReference type="NCBIfam" id="TIGR02666">
    <property type="entry name" value="moaA"/>
    <property type="match status" value="1"/>
</dbReference>
<dbReference type="GO" id="GO:0061799">
    <property type="term" value="F:cyclic pyranopterin monophosphate synthase activity"/>
    <property type="evidence" value="ECO:0007669"/>
    <property type="project" value="TreeGrafter"/>
</dbReference>
<dbReference type="RefSeq" id="WP_124329837.1">
    <property type="nucleotide sequence ID" value="NZ_BEXT01000001.1"/>
</dbReference>
<proteinExistence type="inferred from homology"/>
<evidence type="ECO:0000256" key="5">
    <source>
        <dbReference type="ARBA" id="ARBA00022741"/>
    </source>
</evidence>
<dbReference type="InterPro" id="IPR058240">
    <property type="entry name" value="rSAM_sf"/>
</dbReference>
<dbReference type="SUPFAM" id="SSF102114">
    <property type="entry name" value="Radical SAM enzymes"/>
    <property type="match status" value="1"/>
</dbReference>
<reference evidence="15" key="2">
    <citation type="submission" date="2019-01" db="EMBL/GenBank/DDBJ databases">
        <title>Genome sequence of Desulfonema ishimotonii strain Tokyo 01.</title>
        <authorList>
            <person name="Fukui M."/>
        </authorList>
    </citation>
    <scope>NUCLEOTIDE SEQUENCE [LARGE SCALE GENOMIC DNA]</scope>
    <source>
        <strain evidence="15">Tokyo 01</strain>
    </source>
</reference>
<keyword evidence="2 12" id="KW-0004">4Fe-4S</keyword>
<comment type="function">
    <text evidence="12">Catalyzes the cyclization of GTP to (8S)-3',8-cyclo-7,8-dihydroguanosine 5'-triphosphate.</text>
</comment>
<dbReference type="PROSITE" id="PS51918">
    <property type="entry name" value="RADICAL_SAM"/>
    <property type="match status" value="1"/>
</dbReference>
<dbReference type="CDD" id="cd01335">
    <property type="entry name" value="Radical_SAM"/>
    <property type="match status" value="1"/>
</dbReference>
<dbReference type="GO" id="GO:1904047">
    <property type="term" value="F:S-adenosyl-L-methionine binding"/>
    <property type="evidence" value="ECO:0007669"/>
    <property type="project" value="UniProtKB-UniRule"/>
</dbReference>
<evidence type="ECO:0000256" key="7">
    <source>
        <dbReference type="ARBA" id="ARBA00023014"/>
    </source>
</evidence>
<reference evidence="15" key="1">
    <citation type="submission" date="2017-11" db="EMBL/GenBank/DDBJ databases">
        <authorList>
            <person name="Watanabe M."/>
            <person name="Kojima H."/>
        </authorList>
    </citation>
    <scope>NUCLEOTIDE SEQUENCE [LARGE SCALE GENOMIC DNA]</scope>
    <source>
        <strain evidence="15">Tokyo 01</strain>
    </source>
</reference>
<dbReference type="Pfam" id="PF06463">
    <property type="entry name" value="Mob_synth_C"/>
    <property type="match status" value="1"/>
</dbReference>
<dbReference type="InterPro" id="IPR013483">
    <property type="entry name" value="MoaA"/>
</dbReference>
<dbReference type="GO" id="GO:0051539">
    <property type="term" value="F:4 iron, 4 sulfur cluster binding"/>
    <property type="evidence" value="ECO:0007669"/>
    <property type="project" value="UniProtKB-UniRule"/>
</dbReference>
<dbReference type="GO" id="GO:0046872">
    <property type="term" value="F:metal ion binding"/>
    <property type="evidence" value="ECO:0007669"/>
    <property type="project" value="UniProtKB-KW"/>
</dbReference>
<evidence type="ECO:0000256" key="3">
    <source>
        <dbReference type="ARBA" id="ARBA00022691"/>
    </source>
</evidence>
<feature type="domain" description="Radical SAM core" evidence="13">
    <location>
        <begin position="9"/>
        <end position="227"/>
    </location>
</feature>
<evidence type="ECO:0000256" key="4">
    <source>
        <dbReference type="ARBA" id="ARBA00022723"/>
    </source>
</evidence>
<dbReference type="OrthoDB" id="9763993at2"/>
<evidence type="ECO:0000259" key="13">
    <source>
        <dbReference type="PROSITE" id="PS51918"/>
    </source>
</evidence>
<dbReference type="InterPro" id="IPR007197">
    <property type="entry name" value="rSAM"/>
</dbReference>
<keyword evidence="8 12" id="KW-0342">GTP-binding</keyword>
<comment type="similarity">
    <text evidence="12">Belongs to the radical SAM superfamily. MoaA family.</text>
</comment>
<evidence type="ECO:0000256" key="12">
    <source>
        <dbReference type="HAMAP-Rule" id="MF_01225"/>
    </source>
</evidence>
<dbReference type="CDD" id="cd21117">
    <property type="entry name" value="Twitch_MoaA"/>
    <property type="match status" value="1"/>
</dbReference>
<feature type="binding site" evidence="12">
    <location>
        <position position="124"/>
    </location>
    <ligand>
        <name>S-adenosyl-L-methionine</name>
        <dbReference type="ChEBI" id="CHEBI:59789"/>
    </ligand>
</feature>
<gene>
    <name evidence="12" type="primary">moaA</name>
    <name evidence="14" type="ORF">DENIS_3658</name>
</gene>
<dbReference type="EC" id="4.1.99.22" evidence="1 12"/>
<dbReference type="PANTHER" id="PTHR22960:SF0">
    <property type="entry name" value="MOLYBDENUM COFACTOR BIOSYNTHESIS PROTEIN 1"/>
    <property type="match status" value="1"/>
</dbReference>
<feature type="binding site" evidence="12">
    <location>
        <position position="73"/>
    </location>
    <ligand>
        <name>S-adenosyl-L-methionine</name>
        <dbReference type="ChEBI" id="CHEBI:59789"/>
    </ligand>
</feature>
<keyword evidence="15" id="KW-1185">Reference proteome</keyword>
<dbReference type="InterPro" id="IPR010505">
    <property type="entry name" value="MoaA_twitch"/>
</dbReference>
<evidence type="ECO:0000256" key="8">
    <source>
        <dbReference type="ARBA" id="ARBA00023134"/>
    </source>
</evidence>
<evidence type="ECO:0000256" key="1">
    <source>
        <dbReference type="ARBA" id="ARBA00012167"/>
    </source>
</evidence>
<keyword evidence="6 12" id="KW-0408">Iron</keyword>
<dbReference type="InterPro" id="IPR040064">
    <property type="entry name" value="MoaA-like"/>
</dbReference>
<dbReference type="InterPro" id="IPR000385">
    <property type="entry name" value="MoaA_NifB_PqqE_Fe-S-bd_CS"/>
</dbReference>
<dbReference type="SFLD" id="SFLDS00029">
    <property type="entry name" value="Radical_SAM"/>
    <property type="match status" value="1"/>
</dbReference>
<feature type="binding site" evidence="12">
    <location>
        <position position="100"/>
    </location>
    <ligand>
        <name>GTP</name>
        <dbReference type="ChEBI" id="CHEBI:37565"/>
    </ligand>
</feature>
<evidence type="ECO:0000313" key="14">
    <source>
        <dbReference type="EMBL" id="GBC62681.1"/>
    </source>
</evidence>
<dbReference type="Pfam" id="PF04055">
    <property type="entry name" value="Radical_SAM"/>
    <property type="match status" value="1"/>
</dbReference>
<evidence type="ECO:0000256" key="10">
    <source>
        <dbReference type="ARBA" id="ARBA00023239"/>
    </source>
</evidence>
<dbReference type="InterPro" id="IPR013785">
    <property type="entry name" value="Aldolase_TIM"/>
</dbReference>
<comment type="pathway">
    <text evidence="12">Cofactor biosynthesis; molybdopterin biosynthesis.</text>
</comment>
<dbReference type="EMBL" id="BEXT01000001">
    <property type="protein sequence ID" value="GBC62681.1"/>
    <property type="molecule type" value="Genomic_DNA"/>
</dbReference>
<feature type="binding site" evidence="12">
    <location>
        <position position="161"/>
    </location>
    <ligand>
        <name>GTP</name>
        <dbReference type="ChEBI" id="CHEBI:37565"/>
    </ligand>
</feature>
<dbReference type="GO" id="GO:0005525">
    <property type="term" value="F:GTP binding"/>
    <property type="evidence" value="ECO:0007669"/>
    <property type="project" value="UniProtKB-UniRule"/>
</dbReference>
<feature type="binding site" evidence="12">
    <location>
        <position position="195"/>
    </location>
    <ligand>
        <name>S-adenosyl-L-methionine</name>
        <dbReference type="ChEBI" id="CHEBI:59789"/>
    </ligand>
</feature>
<feature type="binding site" evidence="12">
    <location>
        <position position="261"/>
    </location>
    <ligand>
        <name>[4Fe-4S] cluster</name>
        <dbReference type="ChEBI" id="CHEBI:49883"/>
        <label>2</label>
        <note>4Fe-4S-substrate</note>
    </ligand>
</feature>
<comment type="caution">
    <text evidence="14">The sequence shown here is derived from an EMBL/GenBank/DDBJ whole genome shotgun (WGS) entry which is preliminary data.</text>
</comment>
<keyword evidence="7 12" id="KW-0411">Iron-sulfur</keyword>
<evidence type="ECO:0000256" key="11">
    <source>
        <dbReference type="ARBA" id="ARBA00048697"/>
    </source>
</evidence>
<sequence length="331" mass="37296">MKNSTLTDNYQRNLKYLRVSITDRCNLRCVYCAPTRAHIPRLRHRDVLRYEEILRVVRLGVRLGISKVRITGGEPLVRKGVCDFLAALGEINGIRDLSLTTNGVLLKKHISAIKAAGVRRLNISLDTLSPEKFDEIAGHNYFKEVWEGILAAHDAGFHPIKINTVAMKGVNDDELADIARLSFDYPFHMRFIEYMPIGDKHMDAGKTMLAPEIMDRLSTIGPLQPIDRNPDDGPADRYQFKDAAGEVGFIRPLSQHFCETCNRLRLTASGEIRPCLLSDRQVDLKTPIRKGYTDDVLVETIFEAVRLKPASHHLNDQCHEEIHSAMSSIGG</sequence>
<dbReference type="InterPro" id="IPR050105">
    <property type="entry name" value="MoCo_biosynth_MoaA/MoaC"/>
</dbReference>
<organism evidence="14 15">
    <name type="scientific">Desulfonema ishimotonii</name>
    <dbReference type="NCBI Taxonomy" id="45657"/>
    <lineage>
        <taxon>Bacteria</taxon>
        <taxon>Pseudomonadati</taxon>
        <taxon>Thermodesulfobacteriota</taxon>
        <taxon>Desulfobacteria</taxon>
        <taxon>Desulfobacterales</taxon>
        <taxon>Desulfococcaceae</taxon>
        <taxon>Desulfonema</taxon>
    </lineage>
</organism>